<dbReference type="Proteomes" id="UP001642360">
    <property type="component" value="Unassembled WGS sequence"/>
</dbReference>
<feature type="repeat" description="WD" evidence="3">
    <location>
        <begin position="64"/>
        <end position="105"/>
    </location>
</feature>
<evidence type="ECO:0000313" key="4">
    <source>
        <dbReference type="EMBL" id="CAK9178723.1"/>
    </source>
</evidence>
<accession>A0ABC8UCM1</accession>
<sequence>MDNNNQVLIGSKGLIKKEDFVALMIQSLHSLGYTATASDLESVSGIRSDLHSRAIGGPGGKLTLCGHKDEVWYVKFSNKGQYLASGSKDYTAIIWEVPENGNLTLRHTLSGHQSGVSFLSWSPDDATLLTCANAEKIMLWNVSTGEHFHTINGLGPAFSSCAWLPDDKGIFFGSYGYVNHVCRIRYPNSRILTSWSGGWNPSNSIINFAVTPNGKEIVFMFSDKQVAVMNIEAGHWRSFTMDAAIVSTCVSEDGKYLILNLNSAEIQLWDIEKMVATRLKYRGHRQSRYVIHSCIGGLESKFIASGSEDSRVYIWNQKNGEPLEVLCGHSAIVNSVSWNPKRPQMLASASDDKTIRIWGPGNSQKQAQVSKIIT</sequence>
<dbReference type="InterPro" id="IPR020472">
    <property type="entry name" value="WD40_PAC1"/>
</dbReference>
<dbReference type="PROSITE" id="PS50294">
    <property type="entry name" value="WD_REPEATS_REGION"/>
    <property type="match status" value="3"/>
</dbReference>
<keyword evidence="5" id="KW-1185">Reference proteome</keyword>
<proteinExistence type="predicted"/>
<dbReference type="InterPro" id="IPR051350">
    <property type="entry name" value="WD_repeat-ST_regulator"/>
</dbReference>
<feature type="repeat" description="WD" evidence="3">
    <location>
        <begin position="109"/>
        <end position="150"/>
    </location>
</feature>
<dbReference type="InterPro" id="IPR019775">
    <property type="entry name" value="WD40_repeat_CS"/>
</dbReference>
<name>A0ABC8UCM1_9AQUA</name>
<dbReference type="PRINTS" id="PR00320">
    <property type="entry name" value="GPROTEINBRPT"/>
</dbReference>
<evidence type="ECO:0000313" key="5">
    <source>
        <dbReference type="Proteomes" id="UP001642360"/>
    </source>
</evidence>
<dbReference type="Gene3D" id="2.130.10.10">
    <property type="entry name" value="YVTN repeat-like/Quinoprotein amine dehydrogenase"/>
    <property type="match status" value="1"/>
</dbReference>
<dbReference type="PROSITE" id="PS00678">
    <property type="entry name" value="WD_REPEATS_1"/>
    <property type="match status" value="1"/>
</dbReference>
<dbReference type="EMBL" id="CAUOFW020007292">
    <property type="protein sequence ID" value="CAK9178723.1"/>
    <property type="molecule type" value="Genomic_DNA"/>
</dbReference>
<feature type="repeat" description="WD" evidence="3">
    <location>
        <begin position="326"/>
        <end position="358"/>
    </location>
</feature>
<evidence type="ECO:0000256" key="1">
    <source>
        <dbReference type="ARBA" id="ARBA00022574"/>
    </source>
</evidence>
<dbReference type="Pfam" id="PF23627">
    <property type="entry name" value="LisH_WDR26"/>
    <property type="match status" value="1"/>
</dbReference>
<dbReference type="InterPro" id="IPR001680">
    <property type="entry name" value="WD40_rpt"/>
</dbReference>
<protein>
    <submittedName>
        <fullName evidence="4">Uncharacterized protein</fullName>
    </submittedName>
</protein>
<dbReference type="PANTHER" id="PTHR22838">
    <property type="entry name" value="WD REPEAT PROTEIN 26-RELATED"/>
    <property type="match status" value="1"/>
</dbReference>
<dbReference type="SMART" id="SM00320">
    <property type="entry name" value="WD40"/>
    <property type="match status" value="5"/>
</dbReference>
<dbReference type="Pfam" id="PF00400">
    <property type="entry name" value="WD40"/>
    <property type="match status" value="4"/>
</dbReference>
<keyword evidence="1 3" id="KW-0853">WD repeat</keyword>
<keyword evidence="2" id="KW-0677">Repeat</keyword>
<organism evidence="4 5">
    <name type="scientific">Ilex paraguariensis</name>
    <name type="common">yerba mate</name>
    <dbReference type="NCBI Taxonomy" id="185542"/>
    <lineage>
        <taxon>Eukaryota</taxon>
        <taxon>Viridiplantae</taxon>
        <taxon>Streptophyta</taxon>
        <taxon>Embryophyta</taxon>
        <taxon>Tracheophyta</taxon>
        <taxon>Spermatophyta</taxon>
        <taxon>Magnoliopsida</taxon>
        <taxon>eudicotyledons</taxon>
        <taxon>Gunneridae</taxon>
        <taxon>Pentapetalae</taxon>
        <taxon>asterids</taxon>
        <taxon>campanulids</taxon>
        <taxon>Aquifoliales</taxon>
        <taxon>Aquifoliaceae</taxon>
        <taxon>Ilex</taxon>
    </lineage>
</organism>
<reference evidence="4 5" key="1">
    <citation type="submission" date="2024-02" db="EMBL/GenBank/DDBJ databases">
        <authorList>
            <person name="Vignale AGUSTIN F."/>
            <person name="Sosa J E."/>
            <person name="Modenutti C."/>
        </authorList>
    </citation>
    <scope>NUCLEOTIDE SEQUENCE [LARGE SCALE GENOMIC DNA]</scope>
</reference>
<dbReference type="InterPro" id="IPR036322">
    <property type="entry name" value="WD40_repeat_dom_sf"/>
</dbReference>
<dbReference type="PROSITE" id="PS50082">
    <property type="entry name" value="WD_REPEATS_2"/>
    <property type="match status" value="4"/>
</dbReference>
<dbReference type="InterPro" id="IPR015943">
    <property type="entry name" value="WD40/YVTN_repeat-like_dom_sf"/>
</dbReference>
<gene>
    <name evidence="4" type="ORF">ILEXP_LOCUS48648</name>
</gene>
<feature type="repeat" description="WD" evidence="3">
    <location>
        <begin position="299"/>
        <end position="325"/>
    </location>
</feature>
<dbReference type="SUPFAM" id="SSF50978">
    <property type="entry name" value="WD40 repeat-like"/>
    <property type="match status" value="1"/>
</dbReference>
<evidence type="ECO:0000256" key="2">
    <source>
        <dbReference type="ARBA" id="ARBA00022737"/>
    </source>
</evidence>
<dbReference type="CDD" id="cd00200">
    <property type="entry name" value="WD40"/>
    <property type="match status" value="1"/>
</dbReference>
<dbReference type="AlphaFoldDB" id="A0ABC8UCM1"/>
<comment type="caution">
    <text evidence="4">The sequence shown here is derived from an EMBL/GenBank/DDBJ whole genome shotgun (WGS) entry which is preliminary data.</text>
</comment>
<dbReference type="PANTHER" id="PTHR22838:SF23">
    <property type="entry name" value="WD REPEAT-CONTAINING PROTEIN WDS HOMOLOG"/>
    <property type="match status" value="1"/>
</dbReference>
<evidence type="ECO:0000256" key="3">
    <source>
        <dbReference type="PROSITE-ProRule" id="PRU00221"/>
    </source>
</evidence>